<feature type="chain" id="PRO_5022829822" evidence="1">
    <location>
        <begin position="21"/>
        <end position="111"/>
    </location>
</feature>
<evidence type="ECO:0000256" key="1">
    <source>
        <dbReference type="SAM" id="SignalP"/>
    </source>
</evidence>
<dbReference type="AlphaFoldDB" id="A0A5C4RAH0"/>
<evidence type="ECO:0000313" key="2">
    <source>
        <dbReference type="EMBL" id="TNH40892.1"/>
    </source>
</evidence>
<name>A0A5C4RAH0_9RHOB</name>
<reference evidence="2 3" key="1">
    <citation type="submission" date="2019-06" db="EMBL/GenBank/DDBJ databases">
        <authorList>
            <person name="Li J."/>
        </authorList>
    </citation>
    <scope>NUCLEOTIDE SEQUENCE [LARGE SCALE GENOMIC DNA]</scope>
    <source>
        <strain evidence="2 3">CGMCC 1.8012</strain>
    </source>
</reference>
<feature type="signal peptide" evidence="1">
    <location>
        <begin position="1"/>
        <end position="20"/>
    </location>
</feature>
<protein>
    <submittedName>
        <fullName evidence="2">RcnB family protein</fullName>
    </submittedName>
</protein>
<dbReference type="EMBL" id="VDDC01000005">
    <property type="protein sequence ID" value="TNH40892.1"/>
    <property type="molecule type" value="Genomic_DNA"/>
</dbReference>
<proteinExistence type="predicted"/>
<keyword evidence="3" id="KW-1185">Reference proteome</keyword>
<sequence>MMTPLHPFAAVAAGTMLGLAALTAPNTTPTRGLQAVPACTTECLGGHATMPMVGDSVPEDQLHRVSAPGRYGLSQAPDGDSYAVVGGHLVRIDADEGRILSVLRPAPRILD</sequence>
<dbReference type="Proteomes" id="UP000304880">
    <property type="component" value="Unassembled WGS sequence"/>
</dbReference>
<keyword evidence="1" id="KW-0732">Signal</keyword>
<accession>A0A5C4RAH0</accession>
<comment type="caution">
    <text evidence="2">The sequence shown here is derived from an EMBL/GenBank/DDBJ whole genome shotgun (WGS) entry which is preliminary data.</text>
</comment>
<organism evidence="2 3">
    <name type="scientific">Paracoccus haeundaensis</name>
    <dbReference type="NCBI Taxonomy" id="225362"/>
    <lineage>
        <taxon>Bacteria</taxon>
        <taxon>Pseudomonadati</taxon>
        <taxon>Pseudomonadota</taxon>
        <taxon>Alphaproteobacteria</taxon>
        <taxon>Rhodobacterales</taxon>
        <taxon>Paracoccaceae</taxon>
        <taxon>Paracoccus</taxon>
    </lineage>
</organism>
<gene>
    <name evidence="2" type="ORF">FHD67_02360</name>
</gene>
<evidence type="ECO:0000313" key="3">
    <source>
        <dbReference type="Proteomes" id="UP000304880"/>
    </source>
</evidence>
<dbReference type="RefSeq" id="WP_139597704.1">
    <property type="nucleotide sequence ID" value="NZ_VDDC01000005.1"/>
</dbReference>